<dbReference type="EMBL" id="FLUL01000001">
    <property type="protein sequence ID" value="SBV98856.1"/>
    <property type="molecule type" value="Genomic_DNA"/>
</dbReference>
<evidence type="ECO:0000256" key="1">
    <source>
        <dbReference type="ARBA" id="ARBA00010688"/>
    </source>
</evidence>
<gene>
    <name evidence="5" type="ORF">KL86DYS2_11523</name>
</gene>
<evidence type="ECO:0000256" key="3">
    <source>
        <dbReference type="ARBA" id="ARBA00022777"/>
    </source>
</evidence>
<dbReference type="PANTHER" id="PTHR43320">
    <property type="entry name" value="SUGAR KINASE"/>
    <property type="match status" value="1"/>
</dbReference>
<accession>A0A212JHC9</accession>
<evidence type="ECO:0000259" key="4">
    <source>
        <dbReference type="Pfam" id="PF00294"/>
    </source>
</evidence>
<protein>
    <recommendedName>
        <fullName evidence="4">Carbohydrate kinase PfkB domain-containing protein</fullName>
    </recommendedName>
</protein>
<organism evidence="5">
    <name type="scientific">uncultured Dysgonomonas sp</name>
    <dbReference type="NCBI Taxonomy" id="206096"/>
    <lineage>
        <taxon>Bacteria</taxon>
        <taxon>Pseudomonadati</taxon>
        <taxon>Bacteroidota</taxon>
        <taxon>Bacteroidia</taxon>
        <taxon>Bacteroidales</taxon>
        <taxon>Dysgonomonadaceae</taxon>
        <taxon>Dysgonomonas</taxon>
        <taxon>environmental samples</taxon>
    </lineage>
</organism>
<reference evidence="5" key="1">
    <citation type="submission" date="2016-04" db="EMBL/GenBank/DDBJ databases">
        <authorList>
            <person name="Evans L.H."/>
            <person name="Alamgir A."/>
            <person name="Owens N."/>
            <person name="Weber N.D."/>
            <person name="Virtaneva K."/>
            <person name="Barbian K."/>
            <person name="Babar A."/>
            <person name="Rosenke K."/>
        </authorList>
    </citation>
    <scope>NUCLEOTIDE SEQUENCE</scope>
    <source>
        <strain evidence="5">86-2</strain>
    </source>
</reference>
<dbReference type="PANTHER" id="PTHR43320:SF3">
    <property type="entry name" value="CARBOHYDRATE KINASE PFKB DOMAIN-CONTAINING PROTEIN"/>
    <property type="match status" value="1"/>
</dbReference>
<dbReference type="PROSITE" id="PS00584">
    <property type="entry name" value="PFKB_KINASES_2"/>
    <property type="match status" value="1"/>
</dbReference>
<comment type="similarity">
    <text evidence="1">Belongs to the carbohydrate kinase PfkB family.</text>
</comment>
<dbReference type="GO" id="GO:0016301">
    <property type="term" value="F:kinase activity"/>
    <property type="evidence" value="ECO:0007669"/>
    <property type="project" value="UniProtKB-KW"/>
</dbReference>
<dbReference type="CDD" id="cd01168">
    <property type="entry name" value="adenosine_kinase"/>
    <property type="match status" value="1"/>
</dbReference>
<evidence type="ECO:0000313" key="5">
    <source>
        <dbReference type="EMBL" id="SBV98856.1"/>
    </source>
</evidence>
<dbReference type="RefSeq" id="WP_296948824.1">
    <property type="nucleotide sequence ID" value="NZ_LT599021.1"/>
</dbReference>
<feature type="domain" description="Carbohydrate kinase PfkB" evidence="4">
    <location>
        <begin position="57"/>
        <end position="309"/>
    </location>
</feature>
<name>A0A212JHC9_9BACT</name>
<dbReference type="Pfam" id="PF00294">
    <property type="entry name" value="PfkB"/>
    <property type="match status" value="1"/>
</dbReference>
<dbReference type="InterPro" id="IPR002173">
    <property type="entry name" value="Carboh/pur_kinase_PfkB_CS"/>
</dbReference>
<keyword evidence="3" id="KW-0418">Kinase</keyword>
<dbReference type="AlphaFoldDB" id="A0A212JHC9"/>
<dbReference type="InterPro" id="IPR011611">
    <property type="entry name" value="PfkB_dom"/>
</dbReference>
<keyword evidence="2" id="KW-0808">Transferase</keyword>
<dbReference type="Gene3D" id="3.40.1190.20">
    <property type="match status" value="1"/>
</dbReference>
<dbReference type="SUPFAM" id="SSF53613">
    <property type="entry name" value="Ribokinase-like"/>
    <property type="match status" value="1"/>
</dbReference>
<sequence>MAKVLGMGNALVDVLAIIEDDKMLELLELPKGSMQLIDDKKFEILSGEINKLKKNIVSGGSASNTIVGLSRLGIETGFLGKVGKDFYGNFFKEDLNKYKIKSHLTEVDEPSGVASTFISKDGERTFGTYLGAAALLDAEELKTADFEGYKYFYIEGYLVQSHALIRRAIELAREAGAKVVLDLASYNVVEANRQFLLDIIPTYTDIVFANEEEAKALLNVEAEEAVSLLAKQTDIAIVKVGDKGSWIQQGDEKIFVPAYKVNCVDTTGAGDLYAAGFIYGLIQNYSLFISGQIGTLLAAYVIQKIGAKVGDNEWNDIDDEIEKIKKVL</sequence>
<evidence type="ECO:0000256" key="2">
    <source>
        <dbReference type="ARBA" id="ARBA00022679"/>
    </source>
</evidence>
<proteinExistence type="inferred from homology"/>
<dbReference type="InterPro" id="IPR052700">
    <property type="entry name" value="Carb_kinase_PfkB-like"/>
</dbReference>
<dbReference type="InterPro" id="IPR029056">
    <property type="entry name" value="Ribokinase-like"/>
</dbReference>